<protein>
    <submittedName>
        <fullName evidence="3">Glycosyl transferase group 1</fullName>
    </submittedName>
</protein>
<dbReference type="eggNOG" id="COG0613">
    <property type="taxonomic scope" value="Bacteria"/>
</dbReference>
<reference evidence="3 4" key="1">
    <citation type="submission" date="2010-08" db="EMBL/GenBank/DDBJ databases">
        <title>The draft genome of Desulfovibrio fructosovorans JJ.</title>
        <authorList>
            <consortium name="US DOE Joint Genome Institute (JGI-PGF)"/>
            <person name="Lucas S."/>
            <person name="Copeland A."/>
            <person name="Lapidus A."/>
            <person name="Cheng J.-F."/>
            <person name="Bruce D."/>
            <person name="Goodwin L."/>
            <person name="Pitluck S."/>
            <person name="Land M.L."/>
            <person name="Hauser L."/>
            <person name="Chang Y.-J."/>
            <person name="Jeffries C."/>
            <person name="Wall J.D."/>
            <person name="Stahl D.A."/>
            <person name="Arkin A.P."/>
            <person name="Dehal P."/>
            <person name="Stolyar S.M."/>
            <person name="Hazen T.C."/>
            <person name="Woyke T.J."/>
        </authorList>
    </citation>
    <scope>NUCLEOTIDE SEQUENCE [LARGE SCALE GENOMIC DNA]</scope>
    <source>
        <strain evidence="3 4">JJ</strain>
    </source>
</reference>
<dbReference type="OrthoDB" id="9802525at2"/>
<gene>
    <name evidence="3" type="ORF">DesfrDRAFT_1795</name>
</gene>
<dbReference type="SUPFAM" id="SSF89550">
    <property type="entry name" value="PHP domain-like"/>
    <property type="match status" value="1"/>
</dbReference>
<dbReference type="InterPro" id="IPR028098">
    <property type="entry name" value="Glyco_trans_4-like_N"/>
</dbReference>
<feature type="domain" description="Glycosyltransferase subfamily 4-like N-terminal" evidence="2">
    <location>
        <begin position="440"/>
        <end position="609"/>
    </location>
</feature>
<dbReference type="eggNOG" id="COG0438">
    <property type="taxonomic scope" value="Bacteria"/>
</dbReference>
<dbReference type="InterPro" id="IPR016195">
    <property type="entry name" value="Pol/histidinol_Pase-like"/>
</dbReference>
<accession>E1JVZ6</accession>
<evidence type="ECO:0000259" key="1">
    <source>
        <dbReference type="Pfam" id="PF00534"/>
    </source>
</evidence>
<sequence length="823" mass="92655">MKIDMHVHSKYSTRPSQWVLQKLNCPESFTEPMRIYEEAKRKGMGLVTISDHNRIEGALSIAHLPDTFISEEVTSYFPEDRCKVHVLVYDINEAIHRELQRIRENVYDLVDYLRREKLHHAVAHPLFGVNDRITVPNFEKLLLLFRNFEINGARDAWQNECLREIIPSLGEETLWRLAEKYKIDPGYEQPWRKNLIGGSDDHSALYIACTHTQVEGAGNLQEFLSGMENGASRALGVSSTPRTMARTLYSIAYQFYKHRFSIDRFLDKDVTLKVIDRFLEPEHQGSAGLAFKLRTRIVRTLTRRRPRANTPLKDLIRSETESLIRSDPMLMEFAQAGVLNGENLETGWFSFVNRATNRVASHFARTLLDHVSGANVFDIFGTLGSAGALYTMLAPYFVAYSIFTKERQFSSEARKALIGKNGHGHDIKVAHFTDTFHEINGVSGTLRQQAELAIRTGKGLSIITCDHGQRVFEPGVQNFKPIGVYHFDEYPDQKLFYPPLLEMLHYVYAEGFTRIHSATPGPIGLAALCIAKTLRLPIYGTYHTALPQYAQILTGDEAMEDLTWKFIIWYYNQMDLVYIPSRDTGRELEEKGLDPAKLRLFPRGVDVARFHPDKRSDDVAAKYNMGDGVRLLYAGRVSREKDLHLLAQAFTELCARRPDVTLTVVGDGPYLDDLRAALAGTPTTFTGYREGEELSALFATCDLFVFPSATDTFGNVVLEAQASGLPIIVTNQGGPMENILPGETGVVVPAGDGTALLSAIEGMLADQELMRAMGRAGRTYAEARTIEKAFEAYWDMYSDSMPTAMEEPAAAKPEKSQRMVYAA</sequence>
<dbReference type="SUPFAM" id="SSF53756">
    <property type="entry name" value="UDP-Glycosyltransferase/glycogen phosphorylase"/>
    <property type="match status" value="1"/>
</dbReference>
<dbReference type="AlphaFoldDB" id="E1JVZ6"/>
<feature type="domain" description="Glycosyl transferase family 1" evidence="1">
    <location>
        <begin position="630"/>
        <end position="778"/>
    </location>
</feature>
<keyword evidence="3" id="KW-0808">Transferase</keyword>
<dbReference type="PANTHER" id="PTHR45947">
    <property type="entry name" value="SULFOQUINOVOSYL TRANSFERASE SQD2"/>
    <property type="match status" value="1"/>
</dbReference>
<dbReference type="RefSeq" id="WP_005993119.1">
    <property type="nucleotide sequence ID" value="NZ_AECZ01000010.1"/>
</dbReference>
<dbReference type="CDD" id="cd03814">
    <property type="entry name" value="GT4-like"/>
    <property type="match status" value="1"/>
</dbReference>
<dbReference type="Pfam" id="PF13439">
    <property type="entry name" value="Glyco_transf_4"/>
    <property type="match status" value="1"/>
</dbReference>
<comment type="caution">
    <text evidence="3">The sequence shown here is derived from an EMBL/GenBank/DDBJ whole genome shotgun (WGS) entry which is preliminary data.</text>
</comment>
<dbReference type="Gene3D" id="3.40.50.2000">
    <property type="entry name" value="Glycogen Phosphorylase B"/>
    <property type="match status" value="2"/>
</dbReference>
<dbReference type="GO" id="GO:0016757">
    <property type="term" value="F:glycosyltransferase activity"/>
    <property type="evidence" value="ECO:0007669"/>
    <property type="project" value="InterPro"/>
</dbReference>
<evidence type="ECO:0000313" key="3">
    <source>
        <dbReference type="EMBL" id="EFL51356.1"/>
    </source>
</evidence>
<dbReference type="Gene3D" id="3.20.20.140">
    <property type="entry name" value="Metal-dependent hydrolases"/>
    <property type="match status" value="1"/>
</dbReference>
<evidence type="ECO:0000313" key="4">
    <source>
        <dbReference type="Proteomes" id="UP000006250"/>
    </source>
</evidence>
<dbReference type="Proteomes" id="UP000006250">
    <property type="component" value="Unassembled WGS sequence"/>
</dbReference>
<keyword evidence="4" id="KW-1185">Reference proteome</keyword>
<dbReference type="InterPro" id="IPR050194">
    <property type="entry name" value="Glycosyltransferase_grp1"/>
</dbReference>
<name>E1JVZ6_SOLFR</name>
<evidence type="ECO:0000259" key="2">
    <source>
        <dbReference type="Pfam" id="PF13439"/>
    </source>
</evidence>
<proteinExistence type="predicted"/>
<dbReference type="EMBL" id="AECZ01000010">
    <property type="protein sequence ID" value="EFL51356.1"/>
    <property type="molecule type" value="Genomic_DNA"/>
</dbReference>
<dbReference type="PANTHER" id="PTHR45947:SF3">
    <property type="entry name" value="SULFOQUINOVOSYL TRANSFERASE SQD2"/>
    <property type="match status" value="1"/>
</dbReference>
<organism evidence="3 4">
    <name type="scientific">Solidesulfovibrio fructosivorans JJ]</name>
    <dbReference type="NCBI Taxonomy" id="596151"/>
    <lineage>
        <taxon>Bacteria</taxon>
        <taxon>Pseudomonadati</taxon>
        <taxon>Thermodesulfobacteriota</taxon>
        <taxon>Desulfovibrionia</taxon>
        <taxon>Desulfovibrionales</taxon>
        <taxon>Desulfovibrionaceae</taxon>
        <taxon>Solidesulfovibrio</taxon>
    </lineage>
</organism>
<dbReference type="InterPro" id="IPR001296">
    <property type="entry name" value="Glyco_trans_1"/>
</dbReference>
<dbReference type="Pfam" id="PF00534">
    <property type="entry name" value="Glycos_transf_1"/>
    <property type="match status" value="1"/>
</dbReference>
<dbReference type="STRING" id="596151.DesfrDRAFT_1795"/>